<keyword evidence="3" id="KW-1185">Reference proteome</keyword>
<proteinExistence type="predicted"/>
<keyword evidence="1" id="KW-0472">Membrane</keyword>
<organism evidence="2 3">
    <name type="scientific">Hymenobacter aerilatus</name>
    <dbReference type="NCBI Taxonomy" id="2932251"/>
    <lineage>
        <taxon>Bacteria</taxon>
        <taxon>Pseudomonadati</taxon>
        <taxon>Bacteroidota</taxon>
        <taxon>Cytophagia</taxon>
        <taxon>Cytophagales</taxon>
        <taxon>Hymenobacteraceae</taxon>
        <taxon>Hymenobacter</taxon>
    </lineage>
</organism>
<name>A0A8T9SWX2_9BACT</name>
<dbReference type="Proteomes" id="UP000829925">
    <property type="component" value="Chromosome"/>
</dbReference>
<evidence type="ECO:0000256" key="1">
    <source>
        <dbReference type="SAM" id="Phobius"/>
    </source>
</evidence>
<dbReference type="RefSeq" id="WP_245095914.1">
    <property type="nucleotide sequence ID" value="NZ_CP095053.1"/>
</dbReference>
<protein>
    <submittedName>
        <fullName evidence="2">Uncharacterized protein</fullName>
    </submittedName>
</protein>
<reference evidence="2 3" key="1">
    <citation type="submission" date="2022-04" db="EMBL/GenBank/DDBJ databases">
        <title>Hymenobacter sp. isolated from the air.</title>
        <authorList>
            <person name="Won M."/>
            <person name="Lee C.-M."/>
            <person name="Woen H.-Y."/>
            <person name="Kwon S.-W."/>
        </authorList>
    </citation>
    <scope>NUCLEOTIDE SEQUENCE [LARGE SCALE GENOMIC DNA]</scope>
    <source>
        <strain evidence="3">5413 J-13</strain>
    </source>
</reference>
<sequence length="74" mass="8072">MPPTNSKTTTGLGRLGNALVLLTLALLALRLLGVPPFQYWSWWRLTAPLWGAFAGLLALGALVGLCRLRWPDVD</sequence>
<gene>
    <name evidence="2" type="ORF">MUN82_06385</name>
</gene>
<evidence type="ECO:0000313" key="2">
    <source>
        <dbReference type="EMBL" id="UOR06722.1"/>
    </source>
</evidence>
<dbReference type="AlphaFoldDB" id="A0A8T9SWX2"/>
<evidence type="ECO:0000313" key="3">
    <source>
        <dbReference type="Proteomes" id="UP000829925"/>
    </source>
</evidence>
<feature type="transmembrane region" description="Helical" evidence="1">
    <location>
        <begin position="49"/>
        <end position="68"/>
    </location>
</feature>
<accession>A0A8T9SWX2</accession>
<keyword evidence="1" id="KW-1133">Transmembrane helix</keyword>
<keyword evidence="1" id="KW-0812">Transmembrane</keyword>
<dbReference type="EMBL" id="CP095053">
    <property type="protein sequence ID" value="UOR06722.1"/>
    <property type="molecule type" value="Genomic_DNA"/>
</dbReference>
<dbReference type="KEGG" id="haei:MUN82_06385"/>